<dbReference type="PROSITE" id="PS01087">
    <property type="entry name" value="RADICAL_ACTIVATING"/>
    <property type="match status" value="1"/>
</dbReference>
<sequence>MIRYANFIKESIVDGKGIRLVAFLQGCLFGCEGCHNPKLQELSGGIEVTDEEFTQLILKQVNPLHRGITISGGEPTLQAEALEKVLRIVKAAKPQLDIWVFSGNTFENVKDLPMMQYVDVLVDGPFILEKKSLSLNFRGSTNQRVIDMRQSLTENRVIELLLDET</sequence>
<dbReference type="CDD" id="cd01335">
    <property type="entry name" value="Radical_SAM"/>
    <property type="match status" value="1"/>
</dbReference>
<dbReference type="SUPFAM" id="SSF102114">
    <property type="entry name" value="Radical SAM enzymes"/>
    <property type="match status" value="1"/>
</dbReference>
<dbReference type="InterPro" id="IPR034457">
    <property type="entry name" value="Organic_radical-activating"/>
</dbReference>
<keyword evidence="10" id="KW-0411">Iron-sulfur</keyword>
<accession>A0A1E5LA50</accession>
<evidence type="ECO:0000256" key="10">
    <source>
        <dbReference type="ARBA" id="ARBA00023014"/>
    </source>
</evidence>
<evidence type="ECO:0000256" key="7">
    <source>
        <dbReference type="ARBA" id="ARBA00022723"/>
    </source>
</evidence>
<dbReference type="InterPro" id="IPR001989">
    <property type="entry name" value="Radical_activat_CS"/>
</dbReference>
<proteinExistence type="inferred from homology"/>
<gene>
    <name evidence="13" type="ORF">BHU72_01155</name>
</gene>
<comment type="catalytic activity">
    <reaction evidence="11">
        <text>glycyl-[protein] + reduced [flavodoxin] + S-adenosyl-L-methionine = glycin-2-yl radical-[protein] + semiquinone [flavodoxin] + 5'-deoxyadenosine + L-methionine + H(+)</text>
        <dbReference type="Rhea" id="RHEA:61976"/>
        <dbReference type="Rhea" id="RHEA-COMP:10622"/>
        <dbReference type="Rhea" id="RHEA-COMP:14480"/>
        <dbReference type="Rhea" id="RHEA-COMP:15993"/>
        <dbReference type="Rhea" id="RHEA-COMP:15994"/>
        <dbReference type="ChEBI" id="CHEBI:15378"/>
        <dbReference type="ChEBI" id="CHEBI:17319"/>
        <dbReference type="ChEBI" id="CHEBI:29947"/>
        <dbReference type="ChEBI" id="CHEBI:32722"/>
        <dbReference type="ChEBI" id="CHEBI:57618"/>
        <dbReference type="ChEBI" id="CHEBI:57844"/>
        <dbReference type="ChEBI" id="CHEBI:59789"/>
        <dbReference type="ChEBI" id="CHEBI:140311"/>
    </reaction>
</comment>
<keyword evidence="9" id="KW-0408">Iron</keyword>
<evidence type="ECO:0000256" key="12">
    <source>
        <dbReference type="PIRNR" id="PIRNR000368"/>
    </source>
</evidence>
<dbReference type="Pfam" id="PF13353">
    <property type="entry name" value="Fer4_12"/>
    <property type="match status" value="1"/>
</dbReference>
<dbReference type="NCBIfam" id="TIGR02491">
    <property type="entry name" value="NrdG"/>
    <property type="match status" value="1"/>
</dbReference>
<comment type="cofactor">
    <cofactor evidence="1">
        <name>[4Fe-4S] cluster</name>
        <dbReference type="ChEBI" id="CHEBI:49883"/>
    </cofactor>
</comment>
<evidence type="ECO:0000256" key="6">
    <source>
        <dbReference type="ARBA" id="ARBA00022691"/>
    </source>
</evidence>
<dbReference type="GO" id="GO:0043365">
    <property type="term" value="F:[formate-C-acetyltransferase]-activating enzyme activity"/>
    <property type="evidence" value="ECO:0007669"/>
    <property type="project" value="InterPro"/>
</dbReference>
<evidence type="ECO:0000256" key="3">
    <source>
        <dbReference type="ARBA" id="ARBA00009777"/>
    </source>
</evidence>
<keyword evidence="8 12" id="KW-0560">Oxidoreductase</keyword>
<dbReference type="AlphaFoldDB" id="A0A1E5LA50"/>
<dbReference type="InterPro" id="IPR013785">
    <property type="entry name" value="Aldolase_TIM"/>
</dbReference>
<evidence type="ECO:0000313" key="13">
    <source>
        <dbReference type="EMBL" id="OEH86899.1"/>
    </source>
</evidence>
<dbReference type="PIRSF" id="PIRSF000368">
    <property type="entry name" value="NrdG"/>
    <property type="match status" value="1"/>
</dbReference>
<evidence type="ECO:0000256" key="5">
    <source>
        <dbReference type="ARBA" id="ARBA00022485"/>
    </source>
</evidence>
<dbReference type="Gene3D" id="3.20.20.70">
    <property type="entry name" value="Aldolase class I"/>
    <property type="match status" value="1"/>
</dbReference>
<evidence type="ECO:0000256" key="4">
    <source>
        <dbReference type="ARBA" id="ARBA00014281"/>
    </source>
</evidence>
<dbReference type="SFLD" id="SFLDS00029">
    <property type="entry name" value="Radical_SAM"/>
    <property type="match status" value="1"/>
</dbReference>
<keyword evidence="14" id="KW-1185">Reference proteome</keyword>
<evidence type="ECO:0000256" key="1">
    <source>
        <dbReference type="ARBA" id="ARBA00001966"/>
    </source>
</evidence>
<organism evidence="13 14">
    <name type="scientific">Desulfuribacillus stibiiarsenatis</name>
    <dbReference type="NCBI Taxonomy" id="1390249"/>
    <lineage>
        <taxon>Bacteria</taxon>
        <taxon>Bacillati</taxon>
        <taxon>Bacillota</taxon>
        <taxon>Desulfuribacillia</taxon>
        <taxon>Desulfuribacillales</taxon>
        <taxon>Desulfuribacillaceae</taxon>
        <taxon>Desulfuribacillus</taxon>
    </lineage>
</organism>
<evidence type="ECO:0000256" key="2">
    <source>
        <dbReference type="ARBA" id="ARBA00003852"/>
    </source>
</evidence>
<evidence type="ECO:0000256" key="11">
    <source>
        <dbReference type="ARBA" id="ARBA00047365"/>
    </source>
</evidence>
<evidence type="ECO:0000256" key="8">
    <source>
        <dbReference type="ARBA" id="ARBA00023002"/>
    </source>
</evidence>
<dbReference type="InterPro" id="IPR012837">
    <property type="entry name" value="NrdG"/>
</dbReference>
<evidence type="ECO:0000256" key="9">
    <source>
        <dbReference type="ARBA" id="ARBA00023004"/>
    </source>
</evidence>
<keyword evidence="7" id="KW-0479">Metal-binding</keyword>
<keyword evidence="6" id="KW-0949">S-adenosyl-L-methionine</keyword>
<dbReference type="InterPro" id="IPR007197">
    <property type="entry name" value="rSAM"/>
</dbReference>
<dbReference type="InterPro" id="IPR058240">
    <property type="entry name" value="rSAM_sf"/>
</dbReference>
<protein>
    <recommendedName>
        <fullName evidence="4 12">Anaerobic ribonucleoside-triphosphate reductase-activating protein</fullName>
        <ecNumber evidence="12">1.97.1.-</ecNumber>
    </recommendedName>
</protein>
<dbReference type="EMBL" id="MJAT01000001">
    <property type="protein sequence ID" value="OEH86899.1"/>
    <property type="molecule type" value="Genomic_DNA"/>
</dbReference>
<dbReference type="EC" id="1.97.1.-" evidence="12"/>
<dbReference type="GO" id="GO:0004748">
    <property type="term" value="F:ribonucleoside-diphosphate reductase activity, thioredoxin disulfide as acceptor"/>
    <property type="evidence" value="ECO:0007669"/>
    <property type="project" value="TreeGrafter"/>
</dbReference>
<dbReference type="PANTHER" id="PTHR30352:SF2">
    <property type="entry name" value="ANAEROBIC RIBONUCLEOSIDE-TRIPHOSPHATE REDUCTASE-ACTIVATING PROTEIN"/>
    <property type="match status" value="1"/>
</dbReference>
<comment type="caution">
    <text evidence="13">The sequence shown here is derived from an EMBL/GenBank/DDBJ whole genome shotgun (WGS) entry which is preliminary data.</text>
</comment>
<dbReference type="SFLD" id="SFLDF00299">
    <property type="entry name" value="anaerobic_ribonucleoside-triph"/>
    <property type="match status" value="1"/>
</dbReference>
<keyword evidence="5" id="KW-0004">4Fe-4S</keyword>
<comment type="similarity">
    <text evidence="3 12">Belongs to the organic radical-activating enzymes family.</text>
</comment>
<dbReference type="Proteomes" id="UP000095255">
    <property type="component" value="Unassembled WGS sequence"/>
</dbReference>
<name>A0A1E5LA50_9FIRM</name>
<dbReference type="GO" id="GO:0046872">
    <property type="term" value="F:metal ion binding"/>
    <property type="evidence" value="ECO:0007669"/>
    <property type="project" value="UniProtKB-KW"/>
</dbReference>
<dbReference type="PANTHER" id="PTHR30352">
    <property type="entry name" value="PYRUVATE FORMATE-LYASE-ACTIVATING ENZYME"/>
    <property type="match status" value="1"/>
</dbReference>
<dbReference type="OrthoDB" id="9782387at2"/>
<dbReference type="STRING" id="1390249.BHU72_01155"/>
<comment type="function">
    <text evidence="2 12">Activation of anaerobic ribonucleoside-triphosphate reductase under anaerobic conditions by generation of an organic free radical, using S-adenosylmethionine and reduced flavodoxin as cosubstrates to produce 5'-deoxy-adenosine.</text>
</comment>
<evidence type="ECO:0000313" key="14">
    <source>
        <dbReference type="Proteomes" id="UP000095255"/>
    </source>
</evidence>
<dbReference type="GO" id="GO:0051539">
    <property type="term" value="F:4 iron, 4 sulfur cluster binding"/>
    <property type="evidence" value="ECO:0007669"/>
    <property type="project" value="UniProtKB-KW"/>
</dbReference>
<dbReference type="RefSeq" id="WP_069700777.1">
    <property type="nucleotide sequence ID" value="NZ_MJAT01000001.1"/>
</dbReference>
<dbReference type="SFLD" id="SFLDG01063">
    <property type="entry name" value="activating_enzymes__group_1"/>
    <property type="match status" value="1"/>
</dbReference>
<dbReference type="SFLD" id="SFLDG01066">
    <property type="entry name" value="organic_radical-activating_enz"/>
    <property type="match status" value="1"/>
</dbReference>
<reference evidence="13 14" key="1">
    <citation type="submission" date="2016-09" db="EMBL/GenBank/DDBJ databases">
        <title>Desulfuribacillus arsenicus sp. nov., an obligately anaerobic, dissimilatory arsenic- and antimonate-reducing bacterium isolated from anoxic sediments.</title>
        <authorList>
            <person name="Abin C.A."/>
            <person name="Hollibaugh J.T."/>
        </authorList>
    </citation>
    <scope>NUCLEOTIDE SEQUENCE [LARGE SCALE GENOMIC DNA]</scope>
    <source>
        <strain evidence="13 14">MLFW-2</strain>
    </source>
</reference>